<dbReference type="WBParaSite" id="TCNE_0000309101-mRNA-1">
    <property type="protein sequence ID" value="TCNE_0000309101-mRNA-1"/>
    <property type="gene ID" value="TCNE_0000309101"/>
</dbReference>
<dbReference type="InterPro" id="IPR001965">
    <property type="entry name" value="Znf_PHD"/>
</dbReference>
<evidence type="ECO:0000256" key="6">
    <source>
        <dbReference type="ARBA" id="ARBA00022853"/>
    </source>
</evidence>
<keyword evidence="4" id="KW-0863">Zinc-finger</keyword>
<evidence type="ECO:0000313" key="10">
    <source>
        <dbReference type="Proteomes" id="UP000050794"/>
    </source>
</evidence>
<evidence type="ECO:0000256" key="7">
    <source>
        <dbReference type="ARBA" id="ARBA00023242"/>
    </source>
</evidence>
<keyword evidence="10" id="KW-1185">Reference proteome</keyword>
<comment type="subcellular location">
    <subcellularLocation>
        <location evidence="1">Nucleus</location>
    </subcellularLocation>
</comment>
<dbReference type="Proteomes" id="UP000050794">
    <property type="component" value="Unassembled WGS sequence"/>
</dbReference>
<evidence type="ECO:0000256" key="5">
    <source>
        <dbReference type="ARBA" id="ARBA00022833"/>
    </source>
</evidence>
<keyword evidence="7" id="KW-0539">Nucleus</keyword>
<dbReference type="Gene3D" id="3.30.40.10">
    <property type="entry name" value="Zinc/RING finger domain, C3HC4 (zinc finger)"/>
    <property type="match status" value="1"/>
</dbReference>
<dbReference type="PANTHER" id="PTHR10333:SF42">
    <property type="entry name" value="INHIBITOR OF GROWTH PROTEIN 5"/>
    <property type="match status" value="1"/>
</dbReference>
<dbReference type="SUPFAM" id="SSF57903">
    <property type="entry name" value="FYVE/PHD zinc finger"/>
    <property type="match status" value="1"/>
</dbReference>
<gene>
    <name evidence="9" type="ORF">TCNE_LOCUS3091</name>
</gene>
<comment type="similarity">
    <text evidence="2">Belongs to the ING family.</text>
</comment>
<dbReference type="GO" id="GO:0006355">
    <property type="term" value="P:regulation of DNA-templated transcription"/>
    <property type="evidence" value="ECO:0007669"/>
    <property type="project" value="TreeGrafter"/>
</dbReference>
<dbReference type="EMBL" id="UYWY01003658">
    <property type="protein sequence ID" value="VDM28808.1"/>
    <property type="molecule type" value="Genomic_DNA"/>
</dbReference>
<protein>
    <submittedName>
        <fullName evidence="11">PHD domain-containing protein</fullName>
    </submittedName>
</protein>
<dbReference type="SMART" id="SM00249">
    <property type="entry name" value="PHD"/>
    <property type="match status" value="1"/>
</dbReference>
<dbReference type="PANTHER" id="PTHR10333">
    <property type="entry name" value="INHIBITOR OF GROWTH PROTEIN"/>
    <property type="match status" value="1"/>
</dbReference>
<organism evidence="10 11">
    <name type="scientific">Toxocara canis</name>
    <name type="common">Canine roundworm</name>
    <dbReference type="NCBI Taxonomy" id="6265"/>
    <lineage>
        <taxon>Eukaryota</taxon>
        <taxon>Metazoa</taxon>
        <taxon>Ecdysozoa</taxon>
        <taxon>Nematoda</taxon>
        <taxon>Chromadorea</taxon>
        <taxon>Rhabditida</taxon>
        <taxon>Spirurina</taxon>
        <taxon>Ascaridomorpha</taxon>
        <taxon>Ascaridoidea</taxon>
        <taxon>Toxocaridae</taxon>
        <taxon>Toxocara</taxon>
    </lineage>
</organism>
<dbReference type="GO" id="GO:0006325">
    <property type="term" value="P:chromatin organization"/>
    <property type="evidence" value="ECO:0007669"/>
    <property type="project" value="UniProtKB-KW"/>
</dbReference>
<dbReference type="InterPro" id="IPR011011">
    <property type="entry name" value="Znf_FYVE_PHD"/>
</dbReference>
<evidence type="ECO:0000256" key="4">
    <source>
        <dbReference type="ARBA" id="ARBA00022771"/>
    </source>
</evidence>
<evidence type="ECO:0000313" key="9">
    <source>
        <dbReference type="EMBL" id="VDM28808.1"/>
    </source>
</evidence>
<dbReference type="GO" id="GO:0008270">
    <property type="term" value="F:zinc ion binding"/>
    <property type="evidence" value="ECO:0007669"/>
    <property type="project" value="UniProtKB-KW"/>
</dbReference>
<reference evidence="11" key="1">
    <citation type="submission" date="2016-06" db="UniProtKB">
        <authorList>
            <consortium name="WormBaseParasite"/>
        </authorList>
    </citation>
    <scope>IDENTIFICATION</scope>
</reference>
<keyword evidence="3" id="KW-0479">Metal-binding</keyword>
<sequence length="79" mass="8959">MIGCDNEKCLVEWFHFECVQLKVKPKGKWYCPMCRGDRFNVLKVAVPFTDDASAFQETSTSLSDENIQICALSIHSAEV</sequence>
<feature type="domain" description="Zinc finger PHD-type" evidence="8">
    <location>
        <begin position="1"/>
        <end position="35"/>
    </location>
</feature>
<evidence type="ECO:0000256" key="1">
    <source>
        <dbReference type="ARBA" id="ARBA00004123"/>
    </source>
</evidence>
<dbReference type="AlphaFoldDB" id="A0A183U3M1"/>
<accession>A0A183U3M1</accession>
<dbReference type="InterPro" id="IPR013083">
    <property type="entry name" value="Znf_RING/FYVE/PHD"/>
</dbReference>
<dbReference type="InterPro" id="IPR028651">
    <property type="entry name" value="ING_fam"/>
</dbReference>
<evidence type="ECO:0000259" key="8">
    <source>
        <dbReference type="SMART" id="SM00249"/>
    </source>
</evidence>
<evidence type="ECO:0000313" key="11">
    <source>
        <dbReference type="WBParaSite" id="TCNE_0000309101-mRNA-1"/>
    </source>
</evidence>
<keyword evidence="6" id="KW-0156">Chromatin regulator</keyword>
<evidence type="ECO:0000256" key="2">
    <source>
        <dbReference type="ARBA" id="ARBA00010210"/>
    </source>
</evidence>
<keyword evidence="5" id="KW-0862">Zinc</keyword>
<reference evidence="9 10" key="2">
    <citation type="submission" date="2018-11" db="EMBL/GenBank/DDBJ databases">
        <authorList>
            <consortium name="Pathogen Informatics"/>
        </authorList>
    </citation>
    <scope>NUCLEOTIDE SEQUENCE [LARGE SCALE GENOMIC DNA]</scope>
</reference>
<evidence type="ECO:0000256" key="3">
    <source>
        <dbReference type="ARBA" id="ARBA00022723"/>
    </source>
</evidence>
<name>A0A183U3M1_TOXCA</name>
<dbReference type="GO" id="GO:0005634">
    <property type="term" value="C:nucleus"/>
    <property type="evidence" value="ECO:0007669"/>
    <property type="project" value="UniProtKB-SubCell"/>
</dbReference>
<proteinExistence type="inferred from homology"/>